<dbReference type="EMBL" id="QKYT01000446">
    <property type="protein sequence ID" value="RIA85118.1"/>
    <property type="molecule type" value="Genomic_DNA"/>
</dbReference>
<comment type="caution">
    <text evidence="1">The sequence shown here is derived from an EMBL/GenBank/DDBJ whole genome shotgun (WGS) entry which is preliminary data.</text>
</comment>
<protein>
    <submittedName>
        <fullName evidence="1">Uncharacterized protein</fullName>
    </submittedName>
</protein>
<accession>A0A397SGG9</accession>
<dbReference type="Proteomes" id="UP000265703">
    <property type="component" value="Unassembled WGS sequence"/>
</dbReference>
<reference evidence="1 2" key="1">
    <citation type="submission" date="2018-06" db="EMBL/GenBank/DDBJ databases">
        <title>Comparative genomics reveals the genomic features of Rhizophagus irregularis, R. cerebriforme, R. diaphanum and Gigaspora rosea, and their symbiotic lifestyle signature.</title>
        <authorList>
            <person name="Morin E."/>
            <person name="San Clemente H."/>
            <person name="Chen E.C.H."/>
            <person name="De La Providencia I."/>
            <person name="Hainaut M."/>
            <person name="Kuo A."/>
            <person name="Kohler A."/>
            <person name="Murat C."/>
            <person name="Tang N."/>
            <person name="Roy S."/>
            <person name="Loubradou J."/>
            <person name="Henrissat B."/>
            <person name="Grigoriev I.V."/>
            <person name="Corradi N."/>
            <person name="Roux C."/>
            <person name="Martin F.M."/>
        </authorList>
    </citation>
    <scope>NUCLEOTIDE SEQUENCE [LARGE SCALE GENOMIC DNA]</scope>
    <source>
        <strain evidence="1 2">DAOM 227022</strain>
    </source>
</reference>
<sequence>MVWSVAEINALIIERRQTNQFTPEDNNITQLFSISSEIMDITFNEIVNESIDMIVDQLDSTHLSDFLPNTSTDQLST</sequence>
<evidence type="ECO:0000313" key="2">
    <source>
        <dbReference type="Proteomes" id="UP000265703"/>
    </source>
</evidence>
<name>A0A397SGG9_9GLOM</name>
<gene>
    <name evidence="1" type="ORF">C1645_831260</name>
</gene>
<organism evidence="1 2">
    <name type="scientific">Glomus cerebriforme</name>
    <dbReference type="NCBI Taxonomy" id="658196"/>
    <lineage>
        <taxon>Eukaryota</taxon>
        <taxon>Fungi</taxon>
        <taxon>Fungi incertae sedis</taxon>
        <taxon>Mucoromycota</taxon>
        <taxon>Glomeromycotina</taxon>
        <taxon>Glomeromycetes</taxon>
        <taxon>Glomerales</taxon>
        <taxon>Glomeraceae</taxon>
        <taxon>Glomus</taxon>
    </lineage>
</organism>
<keyword evidence="2" id="KW-1185">Reference proteome</keyword>
<dbReference type="AlphaFoldDB" id="A0A397SGG9"/>
<proteinExistence type="predicted"/>
<evidence type="ECO:0000313" key="1">
    <source>
        <dbReference type="EMBL" id="RIA85118.1"/>
    </source>
</evidence>